<protein>
    <submittedName>
        <fullName evidence="1">Uncharacterized protein</fullName>
    </submittedName>
</protein>
<dbReference type="STRING" id="4232.A0A251V098"/>
<sequence length="57" mass="6467">MAPAPWFPPIPPVTCSFWNATNVQGFLKELHNTLDLEEAIPIQSKLFNSSMSLIYFI</sequence>
<dbReference type="AlphaFoldDB" id="A0A251V098"/>
<dbReference type="InParanoid" id="A0A251V098"/>
<accession>A0A251V098</accession>
<keyword evidence="2" id="KW-1185">Reference proteome</keyword>
<organism evidence="1 2">
    <name type="scientific">Helianthus annuus</name>
    <name type="common">Common sunflower</name>
    <dbReference type="NCBI Taxonomy" id="4232"/>
    <lineage>
        <taxon>Eukaryota</taxon>
        <taxon>Viridiplantae</taxon>
        <taxon>Streptophyta</taxon>
        <taxon>Embryophyta</taxon>
        <taxon>Tracheophyta</taxon>
        <taxon>Spermatophyta</taxon>
        <taxon>Magnoliopsida</taxon>
        <taxon>eudicotyledons</taxon>
        <taxon>Gunneridae</taxon>
        <taxon>Pentapetalae</taxon>
        <taxon>asterids</taxon>
        <taxon>campanulids</taxon>
        <taxon>Asterales</taxon>
        <taxon>Asteraceae</taxon>
        <taxon>Asteroideae</taxon>
        <taxon>Heliantheae alliance</taxon>
        <taxon>Heliantheae</taxon>
        <taxon>Helianthus</taxon>
    </lineage>
</organism>
<dbReference type="Proteomes" id="UP000215914">
    <property type="component" value="Chromosome 4"/>
</dbReference>
<proteinExistence type="predicted"/>
<name>A0A251V098_HELAN</name>
<evidence type="ECO:0000313" key="1">
    <source>
        <dbReference type="EMBL" id="OTG28814.1"/>
    </source>
</evidence>
<dbReference type="EMBL" id="CM007893">
    <property type="protein sequence ID" value="OTG28814.1"/>
    <property type="molecule type" value="Genomic_DNA"/>
</dbReference>
<evidence type="ECO:0000313" key="2">
    <source>
        <dbReference type="Proteomes" id="UP000215914"/>
    </source>
</evidence>
<gene>
    <name evidence="1" type="ORF">HannXRQ_Chr04g0115431</name>
</gene>
<reference evidence="2" key="1">
    <citation type="journal article" date="2017" name="Nature">
        <title>The sunflower genome provides insights into oil metabolism, flowering and Asterid evolution.</title>
        <authorList>
            <person name="Badouin H."/>
            <person name="Gouzy J."/>
            <person name="Grassa C.J."/>
            <person name="Murat F."/>
            <person name="Staton S.E."/>
            <person name="Cottret L."/>
            <person name="Lelandais-Briere C."/>
            <person name="Owens G.L."/>
            <person name="Carrere S."/>
            <person name="Mayjonade B."/>
            <person name="Legrand L."/>
            <person name="Gill N."/>
            <person name="Kane N.C."/>
            <person name="Bowers J.E."/>
            <person name="Hubner S."/>
            <person name="Bellec A."/>
            <person name="Berard A."/>
            <person name="Berges H."/>
            <person name="Blanchet N."/>
            <person name="Boniface M.C."/>
            <person name="Brunel D."/>
            <person name="Catrice O."/>
            <person name="Chaidir N."/>
            <person name="Claudel C."/>
            <person name="Donnadieu C."/>
            <person name="Faraut T."/>
            <person name="Fievet G."/>
            <person name="Helmstetter N."/>
            <person name="King M."/>
            <person name="Knapp S.J."/>
            <person name="Lai Z."/>
            <person name="Le Paslier M.C."/>
            <person name="Lippi Y."/>
            <person name="Lorenzon L."/>
            <person name="Mandel J.R."/>
            <person name="Marage G."/>
            <person name="Marchand G."/>
            <person name="Marquand E."/>
            <person name="Bret-Mestries E."/>
            <person name="Morien E."/>
            <person name="Nambeesan S."/>
            <person name="Nguyen T."/>
            <person name="Pegot-Espagnet P."/>
            <person name="Pouilly N."/>
            <person name="Raftis F."/>
            <person name="Sallet E."/>
            <person name="Schiex T."/>
            <person name="Thomas J."/>
            <person name="Vandecasteele C."/>
            <person name="Vares D."/>
            <person name="Vear F."/>
            <person name="Vautrin S."/>
            <person name="Crespi M."/>
            <person name="Mangin B."/>
            <person name="Burke J.M."/>
            <person name="Salse J."/>
            <person name="Munos S."/>
            <person name="Vincourt P."/>
            <person name="Rieseberg L.H."/>
            <person name="Langlade N.B."/>
        </authorList>
    </citation>
    <scope>NUCLEOTIDE SEQUENCE [LARGE SCALE GENOMIC DNA]</scope>
    <source>
        <strain evidence="2">cv. SF193</strain>
    </source>
</reference>